<dbReference type="InterPro" id="IPR011009">
    <property type="entry name" value="Kinase-like_dom_sf"/>
</dbReference>
<accession>W4QSE3</accession>
<dbReference type="eggNOG" id="COG0515">
    <property type="taxonomic scope" value="Bacteria"/>
</dbReference>
<keyword evidence="1" id="KW-0418">Kinase</keyword>
<dbReference type="GO" id="GO:0004674">
    <property type="term" value="F:protein serine/threonine kinase activity"/>
    <property type="evidence" value="ECO:0007669"/>
    <property type="project" value="UniProtKB-KW"/>
</dbReference>
<name>W4QSE3_HALA3</name>
<protein>
    <submittedName>
        <fullName evidence="1">Serine/threonine protein kinase</fullName>
    </submittedName>
</protein>
<dbReference type="EMBL" id="BAUV01000011">
    <property type="protein sequence ID" value="GAE34847.1"/>
    <property type="molecule type" value="Genomic_DNA"/>
</dbReference>
<dbReference type="SUPFAM" id="SSF56112">
    <property type="entry name" value="Protein kinase-like (PK-like)"/>
    <property type="match status" value="1"/>
</dbReference>
<dbReference type="Gene3D" id="3.30.200.20">
    <property type="entry name" value="Phosphorylase Kinase, domain 1"/>
    <property type="match status" value="1"/>
</dbReference>
<evidence type="ECO:0000313" key="1">
    <source>
        <dbReference type="EMBL" id="GAE34847.1"/>
    </source>
</evidence>
<proteinExistence type="predicted"/>
<keyword evidence="1" id="KW-0808">Transferase</keyword>
<dbReference type="OrthoDB" id="529320at2"/>
<sequence length="225" mass="26344">MEWDQAAEMIDKIEVVASKNNELVKVKDVPECYQCVGVGTDAAVFRSTKAPEFAFKVFSHIKLEKMEMEKRVYDVLGDTSFFPRYYGSGENYLVLSYEDGLTLYDCLIKGIEIPKRAIEDVEEARAYAKSKGLNPRDIHLRNILLHNGRAKLLDVSEYMKQGNDTRWECLKAGYMEYYYLLSGKPIPVWILETVRKWYNQCEPEFFNEQEFIHKLFKLFKLENNT</sequence>
<dbReference type="AlphaFoldDB" id="W4QSE3"/>
<dbReference type="STRING" id="1236973.JCM9157_1927"/>
<keyword evidence="2" id="KW-1185">Reference proteome</keyword>
<dbReference type="Gene3D" id="1.10.510.10">
    <property type="entry name" value="Transferase(Phosphotransferase) domain 1"/>
    <property type="match status" value="1"/>
</dbReference>
<keyword evidence="1" id="KW-0723">Serine/threonine-protein kinase</keyword>
<dbReference type="Proteomes" id="UP000018896">
    <property type="component" value="Unassembled WGS sequence"/>
</dbReference>
<organism evidence="1 2">
    <name type="scientific">Halalkalibacter akibai (strain ATCC 43226 / DSM 21942 / CIP 109018 / JCM 9157 / 1139)</name>
    <name type="common">Bacillus akibai</name>
    <dbReference type="NCBI Taxonomy" id="1236973"/>
    <lineage>
        <taxon>Bacteria</taxon>
        <taxon>Bacillati</taxon>
        <taxon>Bacillota</taxon>
        <taxon>Bacilli</taxon>
        <taxon>Bacillales</taxon>
        <taxon>Bacillaceae</taxon>
        <taxon>Halalkalibacter</taxon>
    </lineage>
</organism>
<evidence type="ECO:0000313" key="2">
    <source>
        <dbReference type="Proteomes" id="UP000018896"/>
    </source>
</evidence>
<reference evidence="1 2" key="1">
    <citation type="journal article" date="2014" name="Genome Announc.">
        <title>Draft Genome Sequences of Three Alkaliphilic Bacillus Strains, Bacillus wakoensis JCM 9140T, Bacillus akibai JCM 9157T, and Bacillus hemicellulosilyticus JCM 9152T.</title>
        <authorList>
            <person name="Yuki M."/>
            <person name="Oshima K."/>
            <person name="Suda W."/>
            <person name="Oshida Y."/>
            <person name="Kitamura K."/>
            <person name="Iida T."/>
            <person name="Hattori M."/>
            <person name="Ohkuma M."/>
        </authorList>
    </citation>
    <scope>NUCLEOTIDE SEQUENCE [LARGE SCALE GENOMIC DNA]</scope>
    <source>
        <strain evidence="1 2">JCM 9157</strain>
    </source>
</reference>
<dbReference type="RefSeq" id="WP_035663957.1">
    <property type="nucleotide sequence ID" value="NZ_BAUV01000011.1"/>
</dbReference>
<gene>
    <name evidence="1" type="ORF">JCM9157_1927</name>
</gene>
<comment type="caution">
    <text evidence="1">The sequence shown here is derived from an EMBL/GenBank/DDBJ whole genome shotgun (WGS) entry which is preliminary data.</text>
</comment>